<evidence type="ECO:0000313" key="3">
    <source>
        <dbReference type="Proteomes" id="UP001295684"/>
    </source>
</evidence>
<feature type="region of interest" description="Disordered" evidence="1">
    <location>
        <begin position="1"/>
        <end position="31"/>
    </location>
</feature>
<reference evidence="2" key="1">
    <citation type="submission" date="2023-07" db="EMBL/GenBank/DDBJ databases">
        <authorList>
            <consortium name="AG Swart"/>
            <person name="Singh M."/>
            <person name="Singh A."/>
            <person name="Seah K."/>
            <person name="Emmerich C."/>
        </authorList>
    </citation>
    <scope>NUCLEOTIDE SEQUENCE</scope>
    <source>
        <strain evidence="2">DP1</strain>
    </source>
</reference>
<organism evidence="2 3">
    <name type="scientific">Euplotes crassus</name>
    <dbReference type="NCBI Taxonomy" id="5936"/>
    <lineage>
        <taxon>Eukaryota</taxon>
        <taxon>Sar</taxon>
        <taxon>Alveolata</taxon>
        <taxon>Ciliophora</taxon>
        <taxon>Intramacronucleata</taxon>
        <taxon>Spirotrichea</taxon>
        <taxon>Hypotrichia</taxon>
        <taxon>Euplotida</taxon>
        <taxon>Euplotidae</taxon>
        <taxon>Moneuplotes</taxon>
    </lineage>
</organism>
<evidence type="ECO:0000313" key="2">
    <source>
        <dbReference type="EMBL" id="CAI2374390.1"/>
    </source>
</evidence>
<protein>
    <submittedName>
        <fullName evidence="2">Uncharacterized protein</fullName>
    </submittedName>
</protein>
<feature type="compositionally biased region" description="Basic and acidic residues" evidence="1">
    <location>
        <begin position="262"/>
        <end position="272"/>
    </location>
</feature>
<feature type="region of interest" description="Disordered" evidence="1">
    <location>
        <begin position="253"/>
        <end position="272"/>
    </location>
</feature>
<sequence>MSKITLKYNERGFINSKSRRQSQEPDFEEFEEEQIPKINMFPEGLMKRKPSIRDCSLFSEPYNNQWKLKLRFKKEDPFCEFGSKGKPRNKVRNTKMKPNSMSPECRGVKKESCFTNEAKKLKENQHPKDRMRIISIGNNCIMPKVLVCAKNRSFAVCQPDQYDTMHNCGGKPKCFNKASPALESHDSNIPSKRGTPYFKNPKIEPPYPRKGIFSKKASTSLREINYSDNRENQFHILRALRSALNMQKHTNSIHNRSIINPKPHENIQRGYL</sequence>
<keyword evidence="3" id="KW-1185">Reference proteome</keyword>
<name>A0AAD2CYF4_EUPCR</name>
<accession>A0AAD2CYF4</accession>
<dbReference type="AlphaFoldDB" id="A0AAD2CYF4"/>
<feature type="region of interest" description="Disordered" evidence="1">
    <location>
        <begin position="83"/>
        <end position="105"/>
    </location>
</feature>
<comment type="caution">
    <text evidence="2">The sequence shown here is derived from an EMBL/GenBank/DDBJ whole genome shotgun (WGS) entry which is preliminary data.</text>
</comment>
<feature type="region of interest" description="Disordered" evidence="1">
    <location>
        <begin position="182"/>
        <end position="203"/>
    </location>
</feature>
<dbReference type="Proteomes" id="UP001295684">
    <property type="component" value="Unassembled WGS sequence"/>
</dbReference>
<gene>
    <name evidence="2" type="ORF">ECRASSUSDP1_LOCUS15742</name>
</gene>
<evidence type="ECO:0000256" key="1">
    <source>
        <dbReference type="SAM" id="MobiDB-lite"/>
    </source>
</evidence>
<dbReference type="EMBL" id="CAMPGE010015787">
    <property type="protein sequence ID" value="CAI2374390.1"/>
    <property type="molecule type" value="Genomic_DNA"/>
</dbReference>
<feature type="compositionally biased region" description="Basic residues" evidence="1">
    <location>
        <begin position="85"/>
        <end position="95"/>
    </location>
</feature>
<proteinExistence type="predicted"/>